<feature type="coiled-coil region" evidence="1">
    <location>
        <begin position="153"/>
        <end position="180"/>
    </location>
</feature>
<dbReference type="Pfam" id="PF23921">
    <property type="entry name" value="DUF7260"/>
    <property type="match status" value="1"/>
</dbReference>
<protein>
    <recommendedName>
        <fullName evidence="3">DUF7260 domain-containing protein</fullName>
    </recommendedName>
</protein>
<sequence>MPADEVGTVTVDVLQTALDRVAEEQTAVATGRRAFERFETGVEELEPSAGVNTPPSTAATTTPTTASTTTFTDEGNNATPAASIVQHHPDEPDAIARVRTLFAETVHPYSTETIDESEPLLETVVEELGPDIATALAPTTPNQFTPALKEAIRMSANQRRTELETMARVLERETESLTEAVTAIDGVLEWLESADETPLSSFGFEALRERHEALAARRVCCQRFVEERQETLARTISQGTPARTAHREVVEYLYQEQRQSYPVLAVMVALDRLCGTCQWVVRDHLVRRA</sequence>
<evidence type="ECO:0000256" key="2">
    <source>
        <dbReference type="SAM" id="MobiDB-lite"/>
    </source>
</evidence>
<evidence type="ECO:0000259" key="3">
    <source>
        <dbReference type="Pfam" id="PF23921"/>
    </source>
</evidence>
<feature type="domain" description="DUF7260" evidence="3">
    <location>
        <begin position="13"/>
        <end position="278"/>
    </location>
</feature>
<evidence type="ECO:0000313" key="4">
    <source>
        <dbReference type="EMBL" id="ELY93471.1"/>
    </source>
</evidence>
<dbReference type="EMBL" id="AOIM01000014">
    <property type="protein sequence ID" value="ELY93471.1"/>
    <property type="molecule type" value="Genomic_DNA"/>
</dbReference>
<evidence type="ECO:0000256" key="1">
    <source>
        <dbReference type="SAM" id="Coils"/>
    </source>
</evidence>
<comment type="caution">
    <text evidence="4">The sequence shown here is derived from an EMBL/GenBank/DDBJ whole genome shotgun (WGS) entry which is preliminary data.</text>
</comment>
<dbReference type="STRING" id="1227493.C483_05888"/>
<keyword evidence="1" id="KW-0175">Coiled coil</keyword>
<feature type="compositionally biased region" description="Low complexity" evidence="2">
    <location>
        <begin position="53"/>
        <end position="70"/>
    </location>
</feature>
<dbReference type="AlphaFoldDB" id="M0A560"/>
<name>M0A560_9EURY</name>
<organism evidence="4 5">
    <name type="scientific">Natrialba hulunbeirensis JCM 10989</name>
    <dbReference type="NCBI Taxonomy" id="1227493"/>
    <lineage>
        <taxon>Archaea</taxon>
        <taxon>Methanobacteriati</taxon>
        <taxon>Methanobacteriota</taxon>
        <taxon>Stenosarchaea group</taxon>
        <taxon>Halobacteria</taxon>
        <taxon>Halobacteriales</taxon>
        <taxon>Natrialbaceae</taxon>
        <taxon>Natrialba</taxon>
    </lineage>
</organism>
<keyword evidence="5" id="KW-1185">Reference proteome</keyword>
<reference evidence="4 5" key="1">
    <citation type="journal article" date="2014" name="PLoS Genet.">
        <title>Phylogenetically driven sequencing of extremely halophilic archaea reveals strategies for static and dynamic osmo-response.</title>
        <authorList>
            <person name="Becker E.A."/>
            <person name="Seitzer P.M."/>
            <person name="Tritt A."/>
            <person name="Larsen D."/>
            <person name="Krusor M."/>
            <person name="Yao A.I."/>
            <person name="Wu D."/>
            <person name="Madern D."/>
            <person name="Eisen J.A."/>
            <person name="Darling A.E."/>
            <person name="Facciotti M.T."/>
        </authorList>
    </citation>
    <scope>NUCLEOTIDE SEQUENCE [LARGE SCALE GENOMIC DNA]</scope>
    <source>
        <strain evidence="4 5">JCM 10989</strain>
    </source>
</reference>
<evidence type="ECO:0000313" key="5">
    <source>
        <dbReference type="Proteomes" id="UP000011519"/>
    </source>
</evidence>
<dbReference type="InterPro" id="IPR055684">
    <property type="entry name" value="DUF7260"/>
</dbReference>
<feature type="region of interest" description="Disordered" evidence="2">
    <location>
        <begin position="44"/>
        <end position="78"/>
    </location>
</feature>
<gene>
    <name evidence="4" type="ORF">C483_05888</name>
</gene>
<dbReference type="PATRIC" id="fig|1227493.4.peg.1151"/>
<proteinExistence type="predicted"/>
<dbReference type="Proteomes" id="UP000011519">
    <property type="component" value="Unassembled WGS sequence"/>
</dbReference>
<accession>M0A560</accession>